<evidence type="ECO:0000313" key="3">
    <source>
        <dbReference type="Proteomes" id="UP000189683"/>
    </source>
</evidence>
<keyword evidence="1" id="KW-0614">Plasmid</keyword>
<dbReference type="AlphaFoldDB" id="A0A9N7CCG6"/>
<gene>
    <name evidence="1" type="ORF">B0W47_16680</name>
    <name evidence="2" type="ORF">CDI09_08970</name>
</gene>
<sequence length="99" mass="11248">MHRECAEFAVQVCPFIVYGSNYRKNPTLNTDDMARMVDNDNPVIFCVSVASRYRYEPSAGVFVIHPDEQLWFLHGKPATPEQIADAKNKAQAEIESQKT</sequence>
<evidence type="ECO:0000313" key="4">
    <source>
        <dbReference type="Proteomes" id="UP000247512"/>
    </source>
</evidence>
<reference evidence="1 3" key="1">
    <citation type="submission" date="2017-02" db="EMBL/GenBank/DDBJ databases">
        <title>zhang.</title>
        <authorList>
            <person name="Zhang H."/>
        </authorList>
    </citation>
    <scope>NUCLEOTIDE SEQUENCE [LARGE SCALE GENOMIC DNA]</scope>
    <source>
        <strain evidence="1 3">RZS01</strain>
        <plasmid evidence="1">pKNA01</plasmid>
        <plasmid evidence="3">pkna01</plasmid>
    </source>
</reference>
<accession>A0A9N7CCG6</accession>
<organism evidence="1 3">
    <name type="scientific">Komagataeibacter nataicola</name>
    <dbReference type="NCBI Taxonomy" id="265960"/>
    <lineage>
        <taxon>Bacteria</taxon>
        <taxon>Pseudomonadati</taxon>
        <taxon>Pseudomonadota</taxon>
        <taxon>Alphaproteobacteria</taxon>
        <taxon>Acetobacterales</taxon>
        <taxon>Acetobacteraceae</taxon>
        <taxon>Komagataeibacter</taxon>
    </lineage>
</organism>
<geneLocation type="plasmid" evidence="3">
    <name>pkna01</name>
</geneLocation>
<geneLocation type="plasmid" evidence="1">
    <name>pKNA01</name>
</geneLocation>
<dbReference type="KEGG" id="kna:B0W47_16680"/>
<reference evidence="2 4" key="2">
    <citation type="submission" date="2017-06" db="EMBL/GenBank/DDBJ databases">
        <title>A draft genome sequence of Komagataeibacter nataicola LMG 1536.</title>
        <authorList>
            <person name="Skraban J."/>
            <person name="Cleenwerck I."/>
            <person name="Vandamme P."/>
            <person name="Trcek J."/>
        </authorList>
    </citation>
    <scope>NUCLEOTIDE SEQUENCE [LARGE SCALE GENOMIC DNA]</scope>
    <source>
        <strain evidence="2 4">LMG 1536</strain>
    </source>
</reference>
<dbReference type="EMBL" id="NIRT01000013">
    <property type="protein sequence ID" value="PYD66269.1"/>
    <property type="molecule type" value="Genomic_DNA"/>
</dbReference>
<evidence type="ECO:0000313" key="1">
    <source>
        <dbReference type="EMBL" id="AQU89216.1"/>
    </source>
</evidence>
<protein>
    <submittedName>
        <fullName evidence="1">Uncharacterized protein</fullName>
    </submittedName>
</protein>
<evidence type="ECO:0000313" key="2">
    <source>
        <dbReference type="EMBL" id="PYD66269.1"/>
    </source>
</evidence>
<name>A0A9N7CCG6_9PROT</name>
<dbReference type="Proteomes" id="UP000189683">
    <property type="component" value="Plasmid pKNA01"/>
</dbReference>
<dbReference type="EMBL" id="CP019876">
    <property type="protein sequence ID" value="AQU89216.1"/>
    <property type="molecule type" value="Genomic_DNA"/>
</dbReference>
<keyword evidence="4" id="KW-1185">Reference proteome</keyword>
<dbReference type="Proteomes" id="UP000247512">
    <property type="component" value="Unassembled WGS sequence"/>
</dbReference>
<proteinExistence type="predicted"/>